<dbReference type="GO" id="GO:0004175">
    <property type="term" value="F:endopeptidase activity"/>
    <property type="evidence" value="ECO:0007669"/>
    <property type="project" value="UniProtKB-ARBA"/>
</dbReference>
<keyword evidence="4" id="KW-1185">Reference proteome</keyword>
<feature type="transmembrane region" description="Helical" evidence="1">
    <location>
        <begin position="187"/>
        <end position="208"/>
    </location>
</feature>
<dbReference type="STRING" id="478744.SAMN05444359_101107"/>
<feature type="transmembrane region" description="Helical" evidence="1">
    <location>
        <begin position="260"/>
        <end position="279"/>
    </location>
</feature>
<dbReference type="GO" id="GO:0080120">
    <property type="term" value="P:CAAX-box protein maturation"/>
    <property type="evidence" value="ECO:0007669"/>
    <property type="project" value="UniProtKB-ARBA"/>
</dbReference>
<evidence type="ECO:0000313" key="4">
    <source>
        <dbReference type="Proteomes" id="UP000199021"/>
    </source>
</evidence>
<dbReference type="OrthoDB" id="1523022at2"/>
<dbReference type="PANTHER" id="PTHR43592">
    <property type="entry name" value="CAAX AMINO TERMINAL PROTEASE"/>
    <property type="match status" value="1"/>
</dbReference>
<dbReference type="Proteomes" id="UP000199021">
    <property type="component" value="Unassembled WGS sequence"/>
</dbReference>
<evidence type="ECO:0000313" key="3">
    <source>
        <dbReference type="EMBL" id="SEP57664.1"/>
    </source>
</evidence>
<dbReference type="PANTHER" id="PTHR43592:SF15">
    <property type="entry name" value="CAAX AMINO TERMINAL PROTEASE FAMILY PROTEIN"/>
    <property type="match status" value="1"/>
</dbReference>
<proteinExistence type="predicted"/>
<keyword evidence="1" id="KW-0472">Membrane</keyword>
<accession>A0A1H8YZQ3</accession>
<feature type="transmembrane region" description="Helical" evidence="1">
    <location>
        <begin position="12"/>
        <end position="40"/>
    </location>
</feature>
<evidence type="ECO:0000259" key="2">
    <source>
        <dbReference type="Pfam" id="PF02517"/>
    </source>
</evidence>
<keyword evidence="1" id="KW-1133">Transmembrane helix</keyword>
<protein>
    <recommendedName>
        <fullName evidence="2">CAAX prenyl protease 2/Lysostaphin resistance protein A-like domain-containing protein</fullName>
    </recommendedName>
</protein>
<feature type="transmembrane region" description="Helical" evidence="1">
    <location>
        <begin position="228"/>
        <end position="248"/>
    </location>
</feature>
<feature type="domain" description="CAAX prenyl protease 2/Lysostaphin resistance protein A-like" evidence="2">
    <location>
        <begin position="152"/>
        <end position="241"/>
    </location>
</feature>
<dbReference type="InParanoid" id="A0A1H8YZQ3"/>
<feature type="transmembrane region" description="Helical" evidence="1">
    <location>
        <begin position="60"/>
        <end position="80"/>
    </location>
</feature>
<dbReference type="Pfam" id="PF02517">
    <property type="entry name" value="Rce1-like"/>
    <property type="match status" value="1"/>
</dbReference>
<name>A0A1H8YZQ3_9BACT</name>
<evidence type="ECO:0000256" key="1">
    <source>
        <dbReference type="SAM" id="Phobius"/>
    </source>
</evidence>
<dbReference type="AlphaFoldDB" id="A0A1H8YZQ3"/>
<reference evidence="4" key="1">
    <citation type="submission" date="2016-10" db="EMBL/GenBank/DDBJ databases">
        <authorList>
            <person name="Varghese N."/>
            <person name="Submissions S."/>
        </authorList>
    </citation>
    <scope>NUCLEOTIDE SEQUENCE [LARGE SCALE GENOMIC DNA]</scope>
    <source>
        <strain evidence="4">DSM 24740</strain>
    </source>
</reference>
<dbReference type="RefSeq" id="WP_090164854.1">
    <property type="nucleotide sequence ID" value="NZ_FOFB01000001.1"/>
</dbReference>
<organism evidence="3 4">
    <name type="scientific">Neolewinella agarilytica</name>
    <dbReference type="NCBI Taxonomy" id="478744"/>
    <lineage>
        <taxon>Bacteria</taxon>
        <taxon>Pseudomonadati</taxon>
        <taxon>Bacteroidota</taxon>
        <taxon>Saprospiria</taxon>
        <taxon>Saprospirales</taxon>
        <taxon>Lewinellaceae</taxon>
        <taxon>Neolewinella</taxon>
    </lineage>
</organism>
<sequence>MKQTNVNSALPLRLFLTAIFFFILLLFAGSGLSAAIISLLGFSPYSTLDLPERQWFRLALLGNNLLTFSVSALLSFWWVYRKRWASAAGFTLKANDKSVPFGVSVFLLSLPLVAWLAWINLQAPLPDWAVRSEEQTNQFLHSILTMESVPELFLALLTAAVTPAIGEELLLRGLLQRRVLAPLLGNHHLAIWLAAFAFSFMHFEFAGFLPRLLLGATLGYAYHWSRSIWVPIVLHFLFNGMQVMVAYFSGGFTPDTEMEIVPPWWLALASLVAILYIGWKAEQLYGRAEARQETA</sequence>
<dbReference type="InterPro" id="IPR003675">
    <property type="entry name" value="Rce1/LyrA-like_dom"/>
</dbReference>
<gene>
    <name evidence="3" type="ORF">SAMN05444359_101107</name>
</gene>
<feature type="transmembrane region" description="Helical" evidence="1">
    <location>
        <begin position="101"/>
        <end position="121"/>
    </location>
</feature>
<dbReference type="EMBL" id="FOFB01000001">
    <property type="protein sequence ID" value="SEP57664.1"/>
    <property type="molecule type" value="Genomic_DNA"/>
</dbReference>
<keyword evidence="1" id="KW-0812">Transmembrane</keyword>